<evidence type="ECO:0000313" key="5">
    <source>
        <dbReference type="Proteomes" id="UP000254797"/>
    </source>
</evidence>
<dbReference type="EMBL" id="UHFG01000004">
    <property type="protein sequence ID" value="SUN50050.1"/>
    <property type="molecule type" value="Genomic_DNA"/>
</dbReference>
<evidence type="ECO:0000259" key="3">
    <source>
        <dbReference type="Pfam" id="PF02517"/>
    </source>
</evidence>
<feature type="domain" description="CAAX prenyl protease 2/Lysostaphin resistance protein A-like" evidence="3">
    <location>
        <begin position="130"/>
        <end position="218"/>
    </location>
</feature>
<feature type="transmembrane region" description="Helical" evidence="2">
    <location>
        <begin position="165"/>
        <end position="197"/>
    </location>
</feature>
<protein>
    <submittedName>
        <fullName evidence="4">CAAX amino terminal protease</fullName>
        <ecNumber evidence="4">3.4.24.84</ecNumber>
    </submittedName>
</protein>
<dbReference type="PANTHER" id="PTHR36435:SF1">
    <property type="entry name" value="CAAX AMINO TERMINAL PROTEASE FAMILY PROTEIN"/>
    <property type="match status" value="1"/>
</dbReference>
<evidence type="ECO:0000256" key="1">
    <source>
        <dbReference type="ARBA" id="ARBA00009067"/>
    </source>
</evidence>
<proteinExistence type="inferred from homology"/>
<dbReference type="EC" id="3.4.24.84" evidence="4"/>
<feature type="transmembrane region" description="Helical" evidence="2">
    <location>
        <begin position="40"/>
        <end position="58"/>
    </location>
</feature>
<dbReference type="Proteomes" id="UP000254797">
    <property type="component" value="Unassembled WGS sequence"/>
</dbReference>
<keyword evidence="2" id="KW-1133">Transmembrane helix</keyword>
<dbReference type="AlphaFoldDB" id="A0A380JXK0"/>
<feature type="transmembrane region" description="Helical" evidence="2">
    <location>
        <begin position="7"/>
        <end position="28"/>
    </location>
</feature>
<dbReference type="RefSeq" id="WP_003051504.1">
    <property type="nucleotide sequence ID" value="NZ_JAIEZU010000005.1"/>
</dbReference>
<dbReference type="GO" id="GO:0004175">
    <property type="term" value="F:endopeptidase activity"/>
    <property type="evidence" value="ECO:0007669"/>
    <property type="project" value="UniProtKB-ARBA"/>
</dbReference>
<dbReference type="InterPro" id="IPR003675">
    <property type="entry name" value="Rce1/LyrA-like_dom"/>
</dbReference>
<organism evidence="4 5">
    <name type="scientific">Streptococcus dysgalactiae subsp. dysgalactiae</name>
    <dbReference type="NCBI Taxonomy" id="99822"/>
    <lineage>
        <taxon>Bacteria</taxon>
        <taxon>Bacillati</taxon>
        <taxon>Bacillota</taxon>
        <taxon>Bacilli</taxon>
        <taxon>Lactobacillales</taxon>
        <taxon>Streptococcaceae</taxon>
        <taxon>Streptococcus</taxon>
    </lineage>
</organism>
<dbReference type="GO" id="GO:0006508">
    <property type="term" value="P:proteolysis"/>
    <property type="evidence" value="ECO:0007669"/>
    <property type="project" value="UniProtKB-KW"/>
</dbReference>
<feature type="transmembrane region" description="Helical" evidence="2">
    <location>
        <begin position="79"/>
        <end position="99"/>
    </location>
</feature>
<reference evidence="4 5" key="1">
    <citation type="submission" date="2018-06" db="EMBL/GenBank/DDBJ databases">
        <authorList>
            <consortium name="Pathogen Informatics"/>
            <person name="Doyle S."/>
        </authorList>
    </citation>
    <scope>NUCLEOTIDE SEQUENCE [LARGE SCALE GENOMIC DNA]</scope>
    <source>
        <strain evidence="4 5">NCTC4670</strain>
    </source>
</reference>
<keyword evidence="4" id="KW-0645">Protease</keyword>
<feature type="transmembrane region" description="Helical" evidence="2">
    <location>
        <begin position="209"/>
        <end position="230"/>
    </location>
</feature>
<keyword evidence="2" id="KW-0812">Transmembrane</keyword>
<dbReference type="Pfam" id="PF02517">
    <property type="entry name" value="Rce1-like"/>
    <property type="match status" value="1"/>
</dbReference>
<feature type="transmembrane region" description="Helical" evidence="2">
    <location>
        <begin position="126"/>
        <end position="144"/>
    </location>
</feature>
<keyword evidence="4" id="KW-0378">Hydrolase</keyword>
<evidence type="ECO:0000313" key="4">
    <source>
        <dbReference type="EMBL" id="SUN50050.1"/>
    </source>
</evidence>
<accession>A0A380JXK0</accession>
<sequence length="231" mass="25798">MKVFINCLKIAALIILALVFNALPMILLQKQHDIPMGVNWGIGMTYLVIVGITLVCLWRLYQNKEDTSIKQQKMRLVDWGYLALFWLIGRVIAIVGTLLNQAWSGQEISTNDAAIHTLAGFIKGGFPLYTALFVLVIALIAPIMEELAFRGFPMTDLFRGKSLKVAGLVTSLVFALPHATNIIEFVMYTCMGILLFVAYQRRGNLRDSILLHIFNNLFPAITLLLMGLGIL</sequence>
<gene>
    <name evidence="4" type="ORF">NCTC4670_01171</name>
</gene>
<evidence type="ECO:0000256" key="2">
    <source>
        <dbReference type="SAM" id="Phobius"/>
    </source>
</evidence>
<keyword evidence="2" id="KW-0472">Membrane</keyword>
<dbReference type="PANTHER" id="PTHR36435">
    <property type="entry name" value="SLR1288 PROTEIN"/>
    <property type="match status" value="1"/>
</dbReference>
<dbReference type="GO" id="GO:0080120">
    <property type="term" value="P:CAAX-box protein maturation"/>
    <property type="evidence" value="ECO:0007669"/>
    <property type="project" value="UniProtKB-ARBA"/>
</dbReference>
<comment type="similarity">
    <text evidence="1">Belongs to the UPF0177 family.</text>
</comment>
<dbReference type="InterPro" id="IPR052710">
    <property type="entry name" value="CAAX_protease"/>
</dbReference>
<name>A0A380JXK0_STRDY</name>